<sequence>MLRLMLLRHAKSDWPDGVADHERPLARRGREAAPVVGSYMAAEQLVPDLVIVSTARRTRLTWDLVAAAFREEVPVRFEERIYEASPEDILSVIQATPDTVRTLLVVGHNPGFEELAGRLVGHGDRYAFARMLQKFPTAALAVIDFAVERWDALADRGGRLDRFITPRMIGGVDD</sequence>
<proteinExistence type="predicted"/>
<dbReference type="CDD" id="cd07067">
    <property type="entry name" value="HP_PGM_like"/>
    <property type="match status" value="1"/>
</dbReference>
<organism evidence="1 2">
    <name type="scientific">Chelatococcus reniformis</name>
    <dbReference type="NCBI Taxonomy" id="1494448"/>
    <lineage>
        <taxon>Bacteria</taxon>
        <taxon>Pseudomonadati</taxon>
        <taxon>Pseudomonadota</taxon>
        <taxon>Alphaproteobacteria</taxon>
        <taxon>Hyphomicrobiales</taxon>
        <taxon>Chelatococcaceae</taxon>
        <taxon>Chelatococcus</taxon>
    </lineage>
</organism>
<dbReference type="PANTHER" id="PTHR47623:SF1">
    <property type="entry name" value="OS09G0287300 PROTEIN"/>
    <property type="match status" value="1"/>
</dbReference>
<reference evidence="1" key="1">
    <citation type="journal article" date="2014" name="Int. J. Syst. Evol. Microbiol.">
        <title>Complete genome sequence of Corynebacterium casei LMG S-19264T (=DSM 44701T), isolated from a smear-ripened cheese.</title>
        <authorList>
            <consortium name="US DOE Joint Genome Institute (JGI-PGF)"/>
            <person name="Walter F."/>
            <person name="Albersmeier A."/>
            <person name="Kalinowski J."/>
            <person name="Ruckert C."/>
        </authorList>
    </citation>
    <scope>NUCLEOTIDE SEQUENCE</scope>
    <source>
        <strain evidence="1">CGMCC 1.12919</strain>
    </source>
</reference>
<dbReference type="RefSeq" id="WP_188611702.1">
    <property type="nucleotide sequence ID" value="NZ_BMGG01000009.1"/>
</dbReference>
<dbReference type="Gene3D" id="3.40.50.1240">
    <property type="entry name" value="Phosphoglycerate mutase-like"/>
    <property type="match status" value="1"/>
</dbReference>
<dbReference type="AlphaFoldDB" id="A0A916UR81"/>
<evidence type="ECO:0000313" key="2">
    <source>
        <dbReference type="Proteomes" id="UP000637002"/>
    </source>
</evidence>
<dbReference type="Proteomes" id="UP000637002">
    <property type="component" value="Unassembled WGS sequence"/>
</dbReference>
<name>A0A916UR81_9HYPH</name>
<dbReference type="Pfam" id="PF00300">
    <property type="entry name" value="His_Phos_1"/>
    <property type="match status" value="1"/>
</dbReference>
<dbReference type="PANTHER" id="PTHR47623">
    <property type="entry name" value="OS09G0287300 PROTEIN"/>
    <property type="match status" value="1"/>
</dbReference>
<dbReference type="SUPFAM" id="SSF53254">
    <property type="entry name" value="Phosphoglycerate mutase-like"/>
    <property type="match status" value="1"/>
</dbReference>
<comment type="caution">
    <text evidence="1">The sequence shown here is derived from an EMBL/GenBank/DDBJ whole genome shotgun (WGS) entry which is preliminary data.</text>
</comment>
<evidence type="ECO:0000313" key="1">
    <source>
        <dbReference type="EMBL" id="GGC84397.1"/>
    </source>
</evidence>
<dbReference type="InterPro" id="IPR013078">
    <property type="entry name" value="His_Pase_superF_clade-1"/>
</dbReference>
<protein>
    <submittedName>
        <fullName evidence="1">Phosphoglycerate mutase</fullName>
    </submittedName>
</protein>
<dbReference type="EMBL" id="BMGG01000009">
    <property type="protein sequence ID" value="GGC84397.1"/>
    <property type="molecule type" value="Genomic_DNA"/>
</dbReference>
<keyword evidence="2" id="KW-1185">Reference proteome</keyword>
<reference evidence="1" key="2">
    <citation type="submission" date="2020-09" db="EMBL/GenBank/DDBJ databases">
        <authorList>
            <person name="Sun Q."/>
            <person name="Zhou Y."/>
        </authorList>
    </citation>
    <scope>NUCLEOTIDE SEQUENCE</scope>
    <source>
        <strain evidence="1">CGMCC 1.12919</strain>
    </source>
</reference>
<accession>A0A916UR81</accession>
<dbReference type="InterPro" id="IPR029033">
    <property type="entry name" value="His_PPase_superfam"/>
</dbReference>
<gene>
    <name evidence="1" type="ORF">GCM10010994_47880</name>
</gene>